<name>A0ABW4TL23_9ACTN</name>
<reference evidence="3" key="1">
    <citation type="journal article" date="2019" name="Int. J. Syst. Evol. Microbiol.">
        <title>The Global Catalogue of Microorganisms (GCM) 10K type strain sequencing project: providing services to taxonomists for standard genome sequencing and annotation.</title>
        <authorList>
            <consortium name="The Broad Institute Genomics Platform"/>
            <consortium name="The Broad Institute Genome Sequencing Center for Infectious Disease"/>
            <person name="Wu L."/>
            <person name="Ma J."/>
        </authorList>
    </citation>
    <scope>NUCLEOTIDE SEQUENCE [LARGE SCALE GENOMIC DNA]</scope>
    <source>
        <strain evidence="3">CGMCC 1.12477</strain>
    </source>
</reference>
<feature type="region of interest" description="Disordered" evidence="1">
    <location>
        <begin position="1"/>
        <end position="67"/>
    </location>
</feature>
<evidence type="ECO:0000313" key="3">
    <source>
        <dbReference type="Proteomes" id="UP001597351"/>
    </source>
</evidence>
<evidence type="ECO:0000256" key="1">
    <source>
        <dbReference type="SAM" id="MobiDB-lite"/>
    </source>
</evidence>
<feature type="compositionally biased region" description="Acidic residues" evidence="1">
    <location>
        <begin position="56"/>
        <end position="67"/>
    </location>
</feature>
<sequence>MSRHDEQDGQVSEVGNLDEADADTPIQPDQSVAGAPDAESGEVDEGPQGPNARPEWEDDPGDTDTRS</sequence>
<keyword evidence="3" id="KW-1185">Reference proteome</keyword>
<protein>
    <submittedName>
        <fullName evidence="2">Uncharacterized protein</fullName>
    </submittedName>
</protein>
<organism evidence="2 3">
    <name type="scientific">Nocardioides aestuarii</name>
    <dbReference type="NCBI Taxonomy" id="252231"/>
    <lineage>
        <taxon>Bacteria</taxon>
        <taxon>Bacillati</taxon>
        <taxon>Actinomycetota</taxon>
        <taxon>Actinomycetes</taxon>
        <taxon>Propionibacteriales</taxon>
        <taxon>Nocardioidaceae</taxon>
        <taxon>Nocardioides</taxon>
    </lineage>
</organism>
<dbReference type="Proteomes" id="UP001597351">
    <property type="component" value="Unassembled WGS sequence"/>
</dbReference>
<evidence type="ECO:0000313" key="2">
    <source>
        <dbReference type="EMBL" id="MFD1946118.1"/>
    </source>
</evidence>
<dbReference type="EMBL" id="JBHUGD010000003">
    <property type="protein sequence ID" value="MFD1946118.1"/>
    <property type="molecule type" value="Genomic_DNA"/>
</dbReference>
<gene>
    <name evidence="2" type="ORF">ACFSDE_04900</name>
</gene>
<dbReference type="RefSeq" id="WP_343916027.1">
    <property type="nucleotide sequence ID" value="NZ_BAAAJT010000002.1"/>
</dbReference>
<accession>A0ABW4TL23</accession>
<proteinExistence type="predicted"/>
<comment type="caution">
    <text evidence="2">The sequence shown here is derived from an EMBL/GenBank/DDBJ whole genome shotgun (WGS) entry which is preliminary data.</text>
</comment>